<gene>
    <name evidence="1" type="ORF">H2B03_03095</name>
</gene>
<dbReference type="EMBL" id="JACEMZ010000011">
    <property type="protein sequence ID" value="MBA4452149.1"/>
    <property type="molecule type" value="Genomic_DNA"/>
</dbReference>
<protein>
    <submittedName>
        <fullName evidence="1">Uncharacterized protein</fullName>
    </submittedName>
</protein>
<sequence>MSTINVQQQISENKRKLGVIGLLALPIVAAMAHQGSVSLEQVPQILSSGVFPVLFTIGSWGLAVKMALKLRK</sequence>
<evidence type="ECO:0000313" key="1">
    <source>
        <dbReference type="EMBL" id="MBA4452149.1"/>
    </source>
</evidence>
<comment type="caution">
    <text evidence="1">The sequence shown here is derived from an EMBL/GenBank/DDBJ whole genome shotgun (WGS) entry which is preliminary data.</text>
</comment>
<name>A0AC60VXN8_9ARCH</name>
<reference evidence="1 2" key="1">
    <citation type="journal article" date="2020" name="Appl. Environ. Microbiol.">
        <title>Genomic Characteristics of a Novel Species of Ammonia-Oxidizing Archaea from the Jiulong River Estuary.</title>
        <authorList>
            <person name="Zou D."/>
            <person name="Wan R."/>
            <person name="Han L."/>
            <person name="Xu M.N."/>
            <person name="Liu Y."/>
            <person name="Liu H."/>
            <person name="Kao S.J."/>
            <person name="Li M."/>
        </authorList>
    </citation>
    <scope>NUCLEOTIDE SEQUENCE [LARGE SCALE GENOMIC DNA]</scope>
    <source>
        <strain evidence="1">W1bin1</strain>
    </source>
</reference>
<organism evidence="1 2">
    <name type="scientific">Candidatus Nitrosomaritimum aestuariumsis</name>
    <dbReference type="NCBI Taxonomy" id="3342354"/>
    <lineage>
        <taxon>Archaea</taxon>
        <taxon>Nitrososphaerota</taxon>
        <taxon>Nitrososphaeria</taxon>
        <taxon>Nitrosopumilales</taxon>
        <taxon>Nitrosopumilaceae</taxon>
        <taxon>Candidatus Nitrosomaritimum</taxon>
    </lineage>
</organism>
<dbReference type="Proteomes" id="UP000559653">
    <property type="component" value="Unassembled WGS sequence"/>
</dbReference>
<evidence type="ECO:0000313" key="2">
    <source>
        <dbReference type="Proteomes" id="UP000559653"/>
    </source>
</evidence>
<proteinExistence type="predicted"/>
<accession>A0AC60VXN8</accession>